<gene>
    <name evidence="2" type="ORF">E3N88_27270</name>
</gene>
<keyword evidence="3" id="KW-1185">Reference proteome</keyword>
<evidence type="ECO:0000313" key="3">
    <source>
        <dbReference type="Proteomes" id="UP000326396"/>
    </source>
</evidence>
<comment type="caution">
    <text evidence="2">The sequence shown here is derived from an EMBL/GenBank/DDBJ whole genome shotgun (WGS) entry which is preliminary data.</text>
</comment>
<sequence>MRNCRDTRQTSRRVDSRIPSRSAKNLSGLSPRLEGLGSKKKLEHHHLPSVSVESSSSRGLRICSTIVPVFLEPLKVVSTPLVA</sequence>
<feature type="region of interest" description="Disordered" evidence="1">
    <location>
        <begin position="1"/>
        <end position="58"/>
    </location>
</feature>
<name>A0A5N6MW77_9ASTR</name>
<accession>A0A5N6MW77</accession>
<dbReference type="EMBL" id="SZYD01000014">
    <property type="protein sequence ID" value="KAD4178679.1"/>
    <property type="molecule type" value="Genomic_DNA"/>
</dbReference>
<feature type="compositionally biased region" description="Basic and acidic residues" evidence="1">
    <location>
        <begin position="1"/>
        <end position="18"/>
    </location>
</feature>
<evidence type="ECO:0000313" key="2">
    <source>
        <dbReference type="EMBL" id="KAD4178679.1"/>
    </source>
</evidence>
<organism evidence="2 3">
    <name type="scientific">Mikania micrantha</name>
    <name type="common">bitter vine</name>
    <dbReference type="NCBI Taxonomy" id="192012"/>
    <lineage>
        <taxon>Eukaryota</taxon>
        <taxon>Viridiplantae</taxon>
        <taxon>Streptophyta</taxon>
        <taxon>Embryophyta</taxon>
        <taxon>Tracheophyta</taxon>
        <taxon>Spermatophyta</taxon>
        <taxon>Magnoliopsida</taxon>
        <taxon>eudicotyledons</taxon>
        <taxon>Gunneridae</taxon>
        <taxon>Pentapetalae</taxon>
        <taxon>asterids</taxon>
        <taxon>campanulids</taxon>
        <taxon>Asterales</taxon>
        <taxon>Asteraceae</taxon>
        <taxon>Asteroideae</taxon>
        <taxon>Heliantheae alliance</taxon>
        <taxon>Eupatorieae</taxon>
        <taxon>Mikania</taxon>
    </lineage>
</organism>
<reference evidence="2 3" key="1">
    <citation type="submission" date="2019-05" db="EMBL/GenBank/DDBJ databases">
        <title>Mikania micrantha, genome provides insights into the molecular mechanism of rapid growth.</title>
        <authorList>
            <person name="Liu B."/>
        </authorList>
    </citation>
    <scope>NUCLEOTIDE SEQUENCE [LARGE SCALE GENOMIC DNA]</scope>
    <source>
        <strain evidence="2">NLD-2019</strain>
        <tissue evidence="2">Leaf</tissue>
    </source>
</reference>
<evidence type="ECO:0000256" key="1">
    <source>
        <dbReference type="SAM" id="MobiDB-lite"/>
    </source>
</evidence>
<protein>
    <submittedName>
        <fullName evidence="2">Uncharacterized protein</fullName>
    </submittedName>
</protein>
<dbReference type="Proteomes" id="UP000326396">
    <property type="component" value="Linkage Group LG4"/>
</dbReference>
<proteinExistence type="predicted"/>
<dbReference type="AlphaFoldDB" id="A0A5N6MW77"/>